<keyword evidence="2 7" id="KW-0732">Signal</keyword>
<dbReference type="InterPro" id="IPR013980">
    <property type="entry name" value="MANSC_dom"/>
</dbReference>
<dbReference type="EMBL" id="GAAZ01001354">
    <property type="protein sequence ID" value="JAA96589.1"/>
    <property type="molecule type" value="mRNA"/>
</dbReference>
<feature type="transmembrane region" description="Helical" evidence="6">
    <location>
        <begin position="323"/>
        <end position="347"/>
    </location>
</feature>
<sequence>MAVRTTQCLACVSAVLLLVLVEPSQTQKCSSEKMENITIDFPVAFSKGIRGTDPIYAPSREACVETCCLERITGDKTCNYVIFNTRMKDGPPNCYHFYFPAQETCPVKQALGLLTYRIIEGKEMPKPAPSLNKVPHSSVNGSPASPQAAGFGPPRPLGGSDPLPRTSQKQELFGPAKHPTAARTNAGETFASSLRRESSSPASTTQQSTAVKLPFATLHSSTGRTVGAAALHSSASRVPPSAPYAGKTEAATLPPRKGARPKPSLLSKTGPPHFSSLSATLPSGPPASLPNSHLSDGQLSLEGFSPDGSPARNDFSLPSHQSFLFAALFFEVLFFFLAVVLIGGNLFRSRQPQRYTRLDYLINDMYTNM</sequence>
<evidence type="ECO:0000313" key="9">
    <source>
        <dbReference type="EMBL" id="JAA96589.1"/>
    </source>
</evidence>
<feature type="signal peptide" evidence="7">
    <location>
        <begin position="1"/>
        <end position="26"/>
    </location>
</feature>
<accession>T1DAU5</accession>
<feature type="compositionally biased region" description="Low complexity" evidence="5">
    <location>
        <begin position="199"/>
        <end position="209"/>
    </location>
</feature>
<dbReference type="InterPro" id="IPR011106">
    <property type="entry name" value="MANSC_N"/>
</dbReference>
<evidence type="ECO:0000256" key="5">
    <source>
        <dbReference type="SAM" id="MobiDB-lite"/>
    </source>
</evidence>
<reference evidence="10" key="2">
    <citation type="journal article" date="2015" name="Toxicon">
        <title>The transcriptomic and proteomic basis for the evolution of a novel venom phenotype within the Timber Rattlesnake (Crotalus horridus).</title>
        <authorList>
            <person name="Rokyta D.R."/>
            <person name="Wray K.P."/>
            <person name="McGivern J.J."/>
            <person name="Margres M.J."/>
        </authorList>
    </citation>
    <scope>NUCLEOTIDE SEQUENCE</scope>
    <source>
        <tissue evidence="10">Venom gland</tissue>
    </source>
</reference>
<reference evidence="9" key="1">
    <citation type="journal article" date="2013" name="BMC Genomics">
        <title>The genesis of an exceptionally lethal venom in the timber rattlesnake (Crotalus horridus) revealed through comparative venom-gland transcriptomics.</title>
        <authorList>
            <person name="Rokyta D.R."/>
            <person name="Wray K.P."/>
            <person name="Margres M.J."/>
        </authorList>
    </citation>
    <scope>NUCLEOTIDE SEQUENCE</scope>
    <source>
        <tissue evidence="9">Venom gland</tissue>
    </source>
</reference>
<dbReference type="GO" id="GO:0016020">
    <property type="term" value="C:membrane"/>
    <property type="evidence" value="ECO:0007669"/>
    <property type="project" value="UniProtKB-SubCell"/>
</dbReference>
<comment type="subcellular location">
    <subcellularLocation>
        <location evidence="1">Membrane</location>
    </subcellularLocation>
</comment>
<protein>
    <submittedName>
        <fullName evidence="9">MANSC domain-containing protein 1</fullName>
    </submittedName>
</protein>
<evidence type="ECO:0000256" key="6">
    <source>
        <dbReference type="SAM" id="Phobius"/>
    </source>
</evidence>
<evidence type="ECO:0000256" key="1">
    <source>
        <dbReference type="ARBA" id="ARBA00004370"/>
    </source>
</evidence>
<dbReference type="Pfam" id="PF07502">
    <property type="entry name" value="MANEC"/>
    <property type="match status" value="1"/>
</dbReference>
<evidence type="ECO:0000256" key="3">
    <source>
        <dbReference type="ARBA" id="ARBA00023136"/>
    </source>
</evidence>
<feature type="compositionally biased region" description="Polar residues" evidence="5">
    <location>
        <begin position="289"/>
        <end position="298"/>
    </location>
</feature>
<dbReference type="SMART" id="SM00765">
    <property type="entry name" value="MANEC"/>
    <property type="match status" value="1"/>
</dbReference>
<feature type="domain" description="MANSC" evidence="8">
    <location>
        <begin position="33"/>
        <end position="116"/>
    </location>
</feature>
<evidence type="ECO:0000313" key="10">
    <source>
        <dbReference type="EMBL" id="JAG44059.1"/>
    </source>
</evidence>
<keyword evidence="4" id="KW-0325">Glycoprotein</keyword>
<feature type="chain" id="PRO_5007727493" evidence="7">
    <location>
        <begin position="27"/>
        <end position="369"/>
    </location>
</feature>
<evidence type="ECO:0000259" key="8">
    <source>
        <dbReference type="PROSITE" id="PS50986"/>
    </source>
</evidence>
<keyword evidence="3 6" id="KW-0472">Membrane</keyword>
<dbReference type="AlphaFoldDB" id="T1DAU5"/>
<feature type="region of interest" description="Disordered" evidence="5">
    <location>
        <begin position="125"/>
        <end position="209"/>
    </location>
</feature>
<evidence type="ECO:0000256" key="4">
    <source>
        <dbReference type="ARBA" id="ARBA00023180"/>
    </source>
</evidence>
<organism evidence="9">
    <name type="scientific">Crotalus horridus</name>
    <name type="common">Timber rattlesnake</name>
    <dbReference type="NCBI Taxonomy" id="35024"/>
    <lineage>
        <taxon>Eukaryota</taxon>
        <taxon>Metazoa</taxon>
        <taxon>Chordata</taxon>
        <taxon>Craniata</taxon>
        <taxon>Vertebrata</taxon>
        <taxon>Euteleostomi</taxon>
        <taxon>Lepidosauria</taxon>
        <taxon>Squamata</taxon>
        <taxon>Bifurcata</taxon>
        <taxon>Unidentata</taxon>
        <taxon>Episquamata</taxon>
        <taxon>Toxicofera</taxon>
        <taxon>Serpentes</taxon>
        <taxon>Colubroidea</taxon>
        <taxon>Viperidae</taxon>
        <taxon>Crotalinae</taxon>
        <taxon>Crotalus</taxon>
    </lineage>
</organism>
<feature type="region of interest" description="Disordered" evidence="5">
    <location>
        <begin position="228"/>
        <end position="305"/>
    </location>
</feature>
<proteinExistence type="evidence at transcript level"/>
<dbReference type="EMBL" id="GBKC01002011">
    <property type="protein sequence ID" value="JAG44059.1"/>
    <property type="molecule type" value="Transcribed_RNA"/>
</dbReference>
<dbReference type="PROSITE" id="PS50986">
    <property type="entry name" value="MANSC"/>
    <property type="match status" value="1"/>
</dbReference>
<evidence type="ECO:0000256" key="2">
    <source>
        <dbReference type="ARBA" id="ARBA00022729"/>
    </source>
</evidence>
<keyword evidence="6" id="KW-1133">Transmembrane helix</keyword>
<name>T1DAU5_CROHD</name>
<feature type="compositionally biased region" description="Polar residues" evidence="5">
    <location>
        <begin position="135"/>
        <end position="145"/>
    </location>
</feature>
<keyword evidence="6" id="KW-0812">Transmembrane</keyword>
<evidence type="ECO:0000256" key="7">
    <source>
        <dbReference type="SAM" id="SignalP"/>
    </source>
</evidence>